<dbReference type="InterPro" id="IPR018555">
    <property type="entry name" value="C630.06c-like"/>
</dbReference>
<dbReference type="GeneID" id="26841398"/>
<dbReference type="EMBL" id="LMYN01000117">
    <property type="protein sequence ID" value="KRZ99832.1"/>
    <property type="molecule type" value="Genomic_DNA"/>
</dbReference>
<dbReference type="AlphaFoldDB" id="A0A0V1PUA0"/>
<feature type="compositionally biased region" description="Basic and acidic residues" evidence="1">
    <location>
        <begin position="54"/>
        <end position="74"/>
    </location>
</feature>
<evidence type="ECO:0000313" key="3">
    <source>
        <dbReference type="Proteomes" id="UP000054251"/>
    </source>
</evidence>
<proteinExistence type="predicted"/>
<dbReference type="OrthoDB" id="3994490at2759"/>
<feature type="compositionally biased region" description="Acidic residues" evidence="1">
    <location>
        <begin position="7"/>
        <end position="41"/>
    </location>
</feature>
<protein>
    <submittedName>
        <fullName evidence="2">Uncharacterized protein</fullName>
    </submittedName>
</protein>
<evidence type="ECO:0000313" key="2">
    <source>
        <dbReference type="EMBL" id="KRZ99832.1"/>
    </source>
</evidence>
<evidence type="ECO:0000256" key="1">
    <source>
        <dbReference type="SAM" id="MobiDB-lite"/>
    </source>
</evidence>
<name>A0A0V1PUA0_9ASCO</name>
<comment type="caution">
    <text evidence="2">The sequence shown here is derived from an EMBL/GenBank/DDBJ whole genome shotgun (WGS) entry which is preliminary data.</text>
</comment>
<feature type="region of interest" description="Disordered" evidence="1">
    <location>
        <begin position="201"/>
        <end position="226"/>
    </location>
</feature>
<dbReference type="Proteomes" id="UP000054251">
    <property type="component" value="Unassembled WGS sequence"/>
</dbReference>
<dbReference type="Pfam" id="PF09428">
    <property type="entry name" value="DUF2011"/>
    <property type="match status" value="1"/>
</dbReference>
<sequence>MPNIEFEFVEVDESNEPEPTEMNEANDDIDEAKEKEDEEFEFPLFAAPSSSAHQDGELSKMEEDEETRGRNKDRVMKVSLREESVEVIKNERPLSYYMATYTDEDKSQFIAAAVTAGDIYSQLEIITPVRDPKPWKCIDLSKYNREVEREIQKNNAKTKSRSRPGKKKRLNIIACRERKLERKKVDKKIQKELDAKIKKKMFHKRGGKKHKKVASLAQSKPKYRTE</sequence>
<accession>A0A0V1PUA0</accession>
<gene>
    <name evidence="2" type="ORF">AC631_04389</name>
</gene>
<reference evidence="2 3" key="1">
    <citation type="submission" date="2015-11" db="EMBL/GenBank/DDBJ databases">
        <title>The genome of Debaryomyces fabryi.</title>
        <authorList>
            <person name="Tafer H."/>
            <person name="Lopandic K."/>
        </authorList>
    </citation>
    <scope>NUCLEOTIDE SEQUENCE [LARGE SCALE GENOMIC DNA]</scope>
    <source>
        <strain evidence="2 3">CBS 789</strain>
    </source>
</reference>
<feature type="compositionally biased region" description="Basic residues" evidence="1">
    <location>
        <begin position="201"/>
        <end position="213"/>
    </location>
</feature>
<organism evidence="2 3">
    <name type="scientific">Debaryomyces fabryi</name>
    <dbReference type="NCBI Taxonomy" id="58627"/>
    <lineage>
        <taxon>Eukaryota</taxon>
        <taxon>Fungi</taxon>
        <taxon>Dikarya</taxon>
        <taxon>Ascomycota</taxon>
        <taxon>Saccharomycotina</taxon>
        <taxon>Pichiomycetes</taxon>
        <taxon>Debaryomycetaceae</taxon>
        <taxon>Debaryomyces</taxon>
    </lineage>
</organism>
<keyword evidence="3" id="KW-1185">Reference proteome</keyword>
<feature type="region of interest" description="Disordered" evidence="1">
    <location>
        <begin position="1"/>
        <end position="74"/>
    </location>
</feature>
<dbReference type="RefSeq" id="XP_015465935.1">
    <property type="nucleotide sequence ID" value="XM_015613218.1"/>
</dbReference>